<dbReference type="InterPro" id="IPR004360">
    <property type="entry name" value="Glyas_Fos-R_dOase_dom"/>
</dbReference>
<dbReference type="PANTHER" id="PTHR43279:SF1">
    <property type="entry name" value="CATECHOL-2,3-DIOXYGENASE"/>
    <property type="match status" value="1"/>
</dbReference>
<dbReference type="CDD" id="cd07255">
    <property type="entry name" value="VOC_BsCatE_like_N"/>
    <property type="match status" value="1"/>
</dbReference>
<proteinExistence type="predicted"/>
<evidence type="ECO:0000313" key="4">
    <source>
        <dbReference type="Proteomes" id="UP001251085"/>
    </source>
</evidence>
<dbReference type="RefSeq" id="WP_311760261.1">
    <property type="nucleotide sequence ID" value="NZ_JAVRQI010000011.1"/>
</dbReference>
<evidence type="ECO:0000313" key="3">
    <source>
        <dbReference type="EMBL" id="MDT1063172.1"/>
    </source>
</evidence>
<dbReference type="InterPro" id="IPR029068">
    <property type="entry name" value="Glyas_Bleomycin-R_OHBP_Dase"/>
</dbReference>
<keyword evidence="4" id="KW-1185">Reference proteome</keyword>
<evidence type="ECO:0000256" key="1">
    <source>
        <dbReference type="ARBA" id="ARBA00022723"/>
    </source>
</evidence>
<dbReference type="PROSITE" id="PS51819">
    <property type="entry name" value="VOC"/>
    <property type="match status" value="1"/>
</dbReference>
<accession>A0ABU3EH93</accession>
<feature type="domain" description="VOC" evidence="2">
    <location>
        <begin position="9"/>
        <end position="124"/>
    </location>
</feature>
<dbReference type="InterPro" id="IPR018146">
    <property type="entry name" value="Glyoxalase_1_CS"/>
</dbReference>
<name>A0ABU3EH93_9RHOB</name>
<reference evidence="4" key="1">
    <citation type="submission" date="2023-07" db="EMBL/GenBank/DDBJ databases">
        <title>Characterization of two Paracoccaceae strains isolated from Phycosphere and proposal of Xinfangfangia lacusdiani sp. nov.</title>
        <authorList>
            <person name="Deng Y."/>
            <person name="Zhang Y.Q."/>
        </authorList>
    </citation>
    <scope>NUCLEOTIDE SEQUENCE [LARGE SCALE GENOMIC DNA]</scope>
    <source>
        <strain evidence="4">CPCC 101403</strain>
    </source>
</reference>
<dbReference type="InterPro" id="IPR037523">
    <property type="entry name" value="VOC_core"/>
</dbReference>
<protein>
    <submittedName>
        <fullName evidence="3">VOC family protein</fullName>
    </submittedName>
</protein>
<dbReference type="PANTHER" id="PTHR43279">
    <property type="entry name" value="CATECHOL-2,3-DIOXYGENASE"/>
    <property type="match status" value="1"/>
</dbReference>
<evidence type="ECO:0000259" key="2">
    <source>
        <dbReference type="PROSITE" id="PS51819"/>
    </source>
</evidence>
<sequence>MATSDAPIQIGHVALTVNDLAKVRDYYQRVIGLEQLSQDGTQAVLGVAGKPLVKLHQDKTARHRPAEAGLFHTAFLLPDRAALGSWLRRIAETGIGLDGASDHLVSEAIYLRDPEGNGIEVYVDRPRDSWTWQDGEVTMDTRRLDLRALAEAGKDGWRAAPDGTVVGHVHLQVGDVAKAEDFYTGSLGMDRTAHRAGASFFATGGYHHHLAGNIWNSRGAGQRSPDTTGLSEVVLQADEAALAGLGSAEFTDPWGTRLRIEPKA</sequence>
<dbReference type="SUPFAM" id="SSF54593">
    <property type="entry name" value="Glyoxalase/Bleomycin resistance protein/Dihydroxybiphenyl dioxygenase"/>
    <property type="match status" value="2"/>
</dbReference>
<dbReference type="Proteomes" id="UP001251085">
    <property type="component" value="Unassembled WGS sequence"/>
</dbReference>
<dbReference type="PROSITE" id="PS00934">
    <property type="entry name" value="GLYOXALASE_I_1"/>
    <property type="match status" value="1"/>
</dbReference>
<gene>
    <name evidence="3" type="ORF">RM190_14950</name>
</gene>
<comment type="caution">
    <text evidence="3">The sequence shown here is derived from an EMBL/GenBank/DDBJ whole genome shotgun (WGS) entry which is preliminary data.</text>
</comment>
<dbReference type="EMBL" id="JAVRQI010000011">
    <property type="protein sequence ID" value="MDT1063172.1"/>
    <property type="molecule type" value="Genomic_DNA"/>
</dbReference>
<organism evidence="3 4">
    <name type="scientific">Paracoccus broussonetiae</name>
    <dbReference type="NCBI Taxonomy" id="3075834"/>
    <lineage>
        <taxon>Bacteria</taxon>
        <taxon>Pseudomonadati</taxon>
        <taxon>Pseudomonadota</taxon>
        <taxon>Alphaproteobacteria</taxon>
        <taxon>Rhodobacterales</taxon>
        <taxon>Paracoccaceae</taxon>
        <taxon>Paracoccus</taxon>
    </lineage>
</organism>
<keyword evidence="1" id="KW-0479">Metal-binding</keyword>
<dbReference type="Pfam" id="PF00903">
    <property type="entry name" value="Glyoxalase"/>
    <property type="match status" value="2"/>
</dbReference>
<dbReference type="Gene3D" id="3.10.180.10">
    <property type="entry name" value="2,3-Dihydroxybiphenyl 1,2-Dioxygenase, domain 1"/>
    <property type="match status" value="2"/>
</dbReference>